<dbReference type="AlphaFoldDB" id="A0AA38JLF9"/>
<dbReference type="Pfam" id="PF18759">
    <property type="entry name" value="Plavaka"/>
    <property type="match status" value="1"/>
</dbReference>
<protein>
    <submittedName>
        <fullName evidence="1">Uncharacterized protein</fullName>
    </submittedName>
</protein>
<reference evidence="1" key="2">
    <citation type="journal article" date="2023" name="Proc. Natl. Acad. Sci. U.S.A.">
        <title>A global phylogenomic analysis of the shiitake genus Lentinula.</title>
        <authorList>
            <person name="Sierra-Patev S."/>
            <person name="Min B."/>
            <person name="Naranjo-Ortiz M."/>
            <person name="Looney B."/>
            <person name="Konkel Z."/>
            <person name="Slot J.C."/>
            <person name="Sakamoto Y."/>
            <person name="Steenwyk J.L."/>
            <person name="Rokas A."/>
            <person name="Carro J."/>
            <person name="Camarero S."/>
            <person name="Ferreira P."/>
            <person name="Molpeceres G."/>
            <person name="Ruiz-Duenas F.J."/>
            <person name="Serrano A."/>
            <person name="Henrissat B."/>
            <person name="Drula E."/>
            <person name="Hughes K.W."/>
            <person name="Mata J.L."/>
            <person name="Ishikawa N.K."/>
            <person name="Vargas-Isla R."/>
            <person name="Ushijima S."/>
            <person name="Smith C.A."/>
            <person name="Donoghue J."/>
            <person name="Ahrendt S."/>
            <person name="Andreopoulos W."/>
            <person name="He G."/>
            <person name="LaButti K."/>
            <person name="Lipzen A."/>
            <person name="Ng V."/>
            <person name="Riley R."/>
            <person name="Sandor L."/>
            <person name="Barry K."/>
            <person name="Martinez A.T."/>
            <person name="Xiao Y."/>
            <person name="Gibbons J.G."/>
            <person name="Terashima K."/>
            <person name="Grigoriev I.V."/>
            <person name="Hibbett D."/>
        </authorList>
    </citation>
    <scope>NUCLEOTIDE SEQUENCE</scope>
    <source>
        <strain evidence="1">ET3784</strain>
    </source>
</reference>
<dbReference type="Proteomes" id="UP001176059">
    <property type="component" value="Unassembled WGS sequence"/>
</dbReference>
<evidence type="ECO:0000313" key="1">
    <source>
        <dbReference type="EMBL" id="KAJ3731721.1"/>
    </source>
</evidence>
<comment type="caution">
    <text evidence="1">The sequence shown here is derived from an EMBL/GenBank/DDBJ whole genome shotgun (WGS) entry which is preliminary data.</text>
</comment>
<accession>A0AA38JLF9</accession>
<organism evidence="1 2">
    <name type="scientific">Lentinula guzmanii</name>
    <dbReference type="NCBI Taxonomy" id="2804957"/>
    <lineage>
        <taxon>Eukaryota</taxon>
        <taxon>Fungi</taxon>
        <taxon>Dikarya</taxon>
        <taxon>Basidiomycota</taxon>
        <taxon>Agaricomycotina</taxon>
        <taxon>Agaricomycetes</taxon>
        <taxon>Agaricomycetidae</taxon>
        <taxon>Agaricales</taxon>
        <taxon>Marasmiineae</taxon>
        <taxon>Omphalotaceae</taxon>
        <taxon>Lentinula</taxon>
    </lineage>
</organism>
<name>A0AA38JLF9_9AGAR</name>
<proteinExistence type="predicted"/>
<dbReference type="InterPro" id="IPR041078">
    <property type="entry name" value="Plavaka"/>
</dbReference>
<evidence type="ECO:0000313" key="2">
    <source>
        <dbReference type="Proteomes" id="UP001176059"/>
    </source>
</evidence>
<sequence>MRGTGSTAFSELLAIDGLYESLGLSYRTSAELNCIIDNQLPAQRPSFSRQEVVVAGEAFDLFKRPILDCIRSLYSSPNFAPYLCVSPERHYTDANKVNRLYHDMYTGKWWWSTQKQLEKDKPGATIVPVIISSDKTQVTLFRNKSAYPVYLTIGNLPKEIRRKPSQQGQILLAYLPTTRLQHISNKAARRRAVSNLFHACMNDLLSPLKNAGKVGVAMESGDGIKRRCHPILAAYIGDYPEQMLVTCGYYGDSPVCMVSKDELGGYPCTTGFRDPTAAVEAVKSIGTSEWVENCLDANIKPVQHPFWEDLPYTVIFRAITPDILHQLYQGVMKHLIQWLKTIVGAEEIDARVRRLPPNHGLRHFHKGITSLSRVSGTEHKQMCSFLLSLVVDIPNLSSSDSHRLLMATKSLLDFLYQARYPIHSDQSLVTIEASLAEFHKYKAIFIDLGAREHFNLPKLHFLCHYVRAFKLFGTSDNYNTETTERLHIDFAKDAYRASNRKDEYFQMTKWLERREKVGHHMSYINWKKSQAATSSHLPFSHDTHVPGVRYDFPGSQRSLNDMQCHLTQYLAKTGKSVLITKLEDLATLGYGAVKFESTLKRYIAQFRDPELTPGEVEDMASFLTLPFRSVLVWHKLKFRHEQLFGKETLDVISASPRRCNSQGQVIQASRYSTALIRVEKDDGRGFFLQGLQIGRIRVIFSLPVKNLDRLFPSETPLPAHLAYVEWFSKFRQNPDPHTGLYHIKPLLWRDGSRAVSIVPLDTIQQSVHLYPKWGGTVPPEWTYESILDTCPSFFLSLFADTHIYFRMQ</sequence>
<reference evidence="1" key="1">
    <citation type="submission" date="2022-08" db="EMBL/GenBank/DDBJ databases">
        <authorList>
            <consortium name="DOE Joint Genome Institute"/>
            <person name="Min B."/>
            <person name="Sierra-Patev S."/>
            <person name="Naranjo-Ortiz M."/>
            <person name="Looney B."/>
            <person name="Konkel Z."/>
            <person name="Slot J.C."/>
            <person name="Sakamoto Y."/>
            <person name="Steenwyk J.L."/>
            <person name="Rokas A."/>
            <person name="Carro J."/>
            <person name="Camarero S."/>
            <person name="Ferreira P."/>
            <person name="Molpeceres G."/>
            <person name="Ruiz-duenas F.J."/>
            <person name="Serrano A."/>
            <person name="Henrissat B."/>
            <person name="Drula E."/>
            <person name="Hughes K.W."/>
            <person name="Mata J.L."/>
            <person name="Ishikawa N.K."/>
            <person name="Vargas-Isla R."/>
            <person name="Ushijima S."/>
            <person name="Smith C.A."/>
            <person name="Ahrendt S."/>
            <person name="Andreopoulos W."/>
            <person name="He G."/>
            <person name="LaButti K."/>
            <person name="Lipzen A."/>
            <person name="Ng V."/>
            <person name="Riley R."/>
            <person name="Sandor L."/>
            <person name="Barry K."/>
            <person name="Martinez A.T."/>
            <person name="Xiao Y."/>
            <person name="Gibbons J.G."/>
            <person name="Terashima K."/>
            <person name="Hibbett D.S."/>
            <person name="Grigoriev I.V."/>
        </authorList>
    </citation>
    <scope>NUCLEOTIDE SEQUENCE</scope>
    <source>
        <strain evidence="1">ET3784</strain>
    </source>
</reference>
<dbReference type="EMBL" id="JANVFO010000028">
    <property type="protein sequence ID" value="KAJ3731721.1"/>
    <property type="molecule type" value="Genomic_DNA"/>
</dbReference>
<gene>
    <name evidence="1" type="ORF">DFJ43DRAFT_998395</name>
</gene>
<keyword evidence="2" id="KW-1185">Reference proteome</keyword>